<dbReference type="InterPro" id="IPR035984">
    <property type="entry name" value="Acyl-CoA-binding_sf"/>
</dbReference>
<keyword evidence="3" id="KW-0812">Transmembrane</keyword>
<comment type="caution">
    <text evidence="5">The sequence shown here is derived from an EMBL/GenBank/DDBJ whole genome shotgun (WGS) entry which is preliminary data.</text>
</comment>
<dbReference type="SUPFAM" id="SSF47027">
    <property type="entry name" value="Acyl-CoA binding protein"/>
    <property type="match status" value="1"/>
</dbReference>
<evidence type="ECO:0000259" key="4">
    <source>
        <dbReference type="PROSITE" id="PS51228"/>
    </source>
</evidence>
<evidence type="ECO:0000313" key="5">
    <source>
        <dbReference type="EMBL" id="KAK4095087.1"/>
    </source>
</evidence>
<feature type="compositionally biased region" description="Basic and acidic residues" evidence="2">
    <location>
        <begin position="399"/>
        <end position="408"/>
    </location>
</feature>
<gene>
    <name evidence="5" type="ORF">Purlil1_783</name>
</gene>
<accession>A0ABR0CFS4</accession>
<feature type="transmembrane region" description="Helical" evidence="3">
    <location>
        <begin position="464"/>
        <end position="490"/>
    </location>
</feature>
<dbReference type="Pfam" id="PF00887">
    <property type="entry name" value="ACBP"/>
    <property type="match status" value="1"/>
</dbReference>
<keyword evidence="1" id="KW-0446">Lipid-binding</keyword>
<dbReference type="PANTHER" id="PTHR23310">
    <property type="entry name" value="ACYL-COA-BINDING PROTEIN, ACBP"/>
    <property type="match status" value="1"/>
</dbReference>
<dbReference type="InterPro" id="IPR014352">
    <property type="entry name" value="FERM/acyl-CoA-bd_prot_sf"/>
</dbReference>
<keyword evidence="6" id="KW-1185">Reference proteome</keyword>
<dbReference type="Gene3D" id="1.20.80.10">
    <property type="match status" value="1"/>
</dbReference>
<keyword evidence="3" id="KW-0472">Membrane</keyword>
<proteinExistence type="predicted"/>
<feature type="region of interest" description="Disordered" evidence="2">
    <location>
        <begin position="31"/>
        <end position="147"/>
    </location>
</feature>
<feature type="region of interest" description="Disordered" evidence="2">
    <location>
        <begin position="354"/>
        <end position="408"/>
    </location>
</feature>
<dbReference type="PANTHER" id="PTHR23310:SF133">
    <property type="entry name" value="COA BINDING PROTEIN, PUTATIVE (AFU_ORTHOLOGUE AFUA_1G12300)-RELATED"/>
    <property type="match status" value="1"/>
</dbReference>
<dbReference type="EMBL" id="JAWRVI010000002">
    <property type="protein sequence ID" value="KAK4095087.1"/>
    <property type="molecule type" value="Genomic_DNA"/>
</dbReference>
<feature type="compositionally biased region" description="Low complexity" evidence="2">
    <location>
        <begin position="356"/>
        <end position="367"/>
    </location>
</feature>
<feature type="compositionally biased region" description="Polar residues" evidence="2">
    <location>
        <begin position="53"/>
        <end position="65"/>
    </location>
</feature>
<reference evidence="5 6" key="1">
    <citation type="journal article" date="2024" name="Microbiol. Resour. Announc.">
        <title>Genome annotations for the ascomycete fungi Trichoderma harzianum, Trichoderma aggressivum, and Purpureocillium lilacinum.</title>
        <authorList>
            <person name="Beijen E.P.W."/>
            <person name="Ohm R.A."/>
        </authorList>
    </citation>
    <scope>NUCLEOTIDE SEQUENCE [LARGE SCALE GENOMIC DNA]</scope>
    <source>
        <strain evidence="5 6">CBS 150709</strain>
    </source>
</reference>
<name>A0ABR0CFS4_PURLI</name>
<evidence type="ECO:0000256" key="3">
    <source>
        <dbReference type="SAM" id="Phobius"/>
    </source>
</evidence>
<feature type="compositionally biased region" description="Low complexity" evidence="2">
    <location>
        <begin position="74"/>
        <end position="88"/>
    </location>
</feature>
<organism evidence="5 6">
    <name type="scientific">Purpureocillium lilacinum</name>
    <name type="common">Paecilomyces lilacinus</name>
    <dbReference type="NCBI Taxonomy" id="33203"/>
    <lineage>
        <taxon>Eukaryota</taxon>
        <taxon>Fungi</taxon>
        <taxon>Dikarya</taxon>
        <taxon>Ascomycota</taxon>
        <taxon>Pezizomycotina</taxon>
        <taxon>Sordariomycetes</taxon>
        <taxon>Hypocreomycetidae</taxon>
        <taxon>Hypocreales</taxon>
        <taxon>Ophiocordycipitaceae</taxon>
        <taxon>Purpureocillium</taxon>
    </lineage>
</organism>
<evidence type="ECO:0000256" key="2">
    <source>
        <dbReference type="SAM" id="MobiDB-lite"/>
    </source>
</evidence>
<protein>
    <recommendedName>
        <fullName evidence="4">ACB domain-containing protein</fullName>
    </recommendedName>
</protein>
<evidence type="ECO:0000256" key="1">
    <source>
        <dbReference type="ARBA" id="ARBA00023121"/>
    </source>
</evidence>
<keyword evidence="3" id="KW-1133">Transmembrane helix</keyword>
<evidence type="ECO:0000313" key="6">
    <source>
        <dbReference type="Proteomes" id="UP001287286"/>
    </source>
</evidence>
<dbReference type="PROSITE" id="PS51228">
    <property type="entry name" value="ACB_2"/>
    <property type="match status" value="1"/>
</dbReference>
<sequence length="557" mass="60837">MLQWAVRHERATTAVMVAEAGASLISRITLPTVWKPGSPGGAEGGRNADGPAQLSSTLEHCSSTGPRHAASECPLLASSLIPSSSPAQPNSPSPPSVPPSHPSVRQPASPLHPRHHISTATPAPEFPVLIDSSPSLPPRPIHSAPTLAPASSACIGPRIPPARPSARAALVLRFPISRGRSSRCTAVEGLESRLVTSSSCRPAARRIGFINLAHELRSFLITDSLVARYSRHHGRLHRVFVHALNTVKKIPKTGASRPPPSDRLRLYGLYKQAMEGDVDGVMEQPTAGPGLTAEELQRERDKWDAWNSQRGITRTEAKRRYVEALIETMHRYATTSDATELVTELEFVWNQIKHNSSSSTGSSPKAGGSIGAPRHFQQPMSGSDGPMRILSPMSEQDEAELRSQRQMDLEDEAEAAVESGRSNRWQRKMERAVTKLSAEIAALREQITTGREWKSKKARSYPAWVSWLAWLVLRHLVIDSVILAIVLLWLRKRKDRRLEDLVRAALKIIRDCLPRSIMAPEPQDSRRVTPSGMRALCAAAAQRNSLISASDAANGLA</sequence>
<dbReference type="Proteomes" id="UP001287286">
    <property type="component" value="Unassembled WGS sequence"/>
</dbReference>
<dbReference type="InterPro" id="IPR000582">
    <property type="entry name" value="Acyl-CoA-binding_protein"/>
</dbReference>
<feature type="compositionally biased region" description="Pro residues" evidence="2">
    <location>
        <begin position="89"/>
        <end position="101"/>
    </location>
</feature>
<feature type="domain" description="ACB" evidence="4">
    <location>
        <begin position="236"/>
        <end position="334"/>
    </location>
</feature>